<dbReference type="AlphaFoldDB" id="A0A0E9RPB6"/>
<dbReference type="EMBL" id="GBXM01078352">
    <property type="protein sequence ID" value="JAH30225.1"/>
    <property type="molecule type" value="Transcribed_RNA"/>
</dbReference>
<reference evidence="1" key="1">
    <citation type="submission" date="2014-11" db="EMBL/GenBank/DDBJ databases">
        <authorList>
            <person name="Amaro Gonzalez C."/>
        </authorList>
    </citation>
    <scope>NUCLEOTIDE SEQUENCE</scope>
</reference>
<accession>A0A0E9RPB6</accession>
<proteinExistence type="predicted"/>
<evidence type="ECO:0000313" key="1">
    <source>
        <dbReference type="EMBL" id="JAH30225.1"/>
    </source>
</evidence>
<sequence>MSLNLTMWLQDWQDWLCAVGLNNSDW</sequence>
<name>A0A0E9RPB6_ANGAN</name>
<protein>
    <submittedName>
        <fullName evidence="1">Uncharacterized protein</fullName>
    </submittedName>
</protein>
<reference evidence="1" key="2">
    <citation type="journal article" date="2015" name="Fish Shellfish Immunol.">
        <title>Early steps in the European eel (Anguilla anguilla)-Vibrio vulnificus interaction in the gills: Role of the RtxA13 toxin.</title>
        <authorList>
            <person name="Callol A."/>
            <person name="Pajuelo D."/>
            <person name="Ebbesson L."/>
            <person name="Teles M."/>
            <person name="MacKenzie S."/>
            <person name="Amaro C."/>
        </authorList>
    </citation>
    <scope>NUCLEOTIDE SEQUENCE</scope>
</reference>
<organism evidence="1">
    <name type="scientific">Anguilla anguilla</name>
    <name type="common">European freshwater eel</name>
    <name type="synonym">Muraena anguilla</name>
    <dbReference type="NCBI Taxonomy" id="7936"/>
    <lineage>
        <taxon>Eukaryota</taxon>
        <taxon>Metazoa</taxon>
        <taxon>Chordata</taxon>
        <taxon>Craniata</taxon>
        <taxon>Vertebrata</taxon>
        <taxon>Euteleostomi</taxon>
        <taxon>Actinopterygii</taxon>
        <taxon>Neopterygii</taxon>
        <taxon>Teleostei</taxon>
        <taxon>Anguilliformes</taxon>
        <taxon>Anguillidae</taxon>
        <taxon>Anguilla</taxon>
    </lineage>
</organism>